<evidence type="ECO:0000313" key="2">
    <source>
        <dbReference type="Proteomes" id="UP001060215"/>
    </source>
</evidence>
<reference evidence="1 2" key="1">
    <citation type="journal article" date="2022" name="Plant J.">
        <title>Chromosome-level genome of Camellia lanceoleosa provides a valuable resource for understanding genome evolution and self-incompatibility.</title>
        <authorList>
            <person name="Gong W."/>
            <person name="Xiao S."/>
            <person name="Wang L."/>
            <person name="Liao Z."/>
            <person name="Chang Y."/>
            <person name="Mo W."/>
            <person name="Hu G."/>
            <person name="Li W."/>
            <person name="Zhao G."/>
            <person name="Zhu H."/>
            <person name="Hu X."/>
            <person name="Ji K."/>
            <person name="Xiang X."/>
            <person name="Song Q."/>
            <person name="Yuan D."/>
            <person name="Jin S."/>
            <person name="Zhang L."/>
        </authorList>
    </citation>
    <scope>NUCLEOTIDE SEQUENCE [LARGE SCALE GENOMIC DNA]</scope>
    <source>
        <strain evidence="1">SQ_2022a</strain>
    </source>
</reference>
<name>A0ACC0GJF0_9ERIC</name>
<comment type="caution">
    <text evidence="1">The sequence shown here is derived from an EMBL/GenBank/DDBJ whole genome shotgun (WGS) entry which is preliminary data.</text>
</comment>
<keyword evidence="2" id="KW-1185">Reference proteome</keyword>
<protein>
    <submittedName>
        <fullName evidence="1">Myb family transcription factor</fullName>
    </submittedName>
</protein>
<dbReference type="Proteomes" id="UP001060215">
    <property type="component" value="Chromosome 8"/>
</dbReference>
<sequence>MVLQLMNVKGLSISHVKSHLQMYRSTRHDQKVQEVEVAPNKDDKMQEEGSQFNNLMQSGPLYSQPIHHIFNRGLTINENHDNHNLGELGSKNASMPLQATRKEKQEKMNGKKVMEPFSYPKLSTLRWGQTSNPSNIFKDFLSSYVTQESDLQEKALLETGSTISMPSKSKYSEPSGTDASDLSLELTLG</sequence>
<accession>A0ACC0GJF0</accession>
<dbReference type="EMBL" id="CM045765">
    <property type="protein sequence ID" value="KAI8000201.1"/>
    <property type="molecule type" value="Genomic_DNA"/>
</dbReference>
<gene>
    <name evidence="1" type="ORF">LOK49_LG09G00315</name>
</gene>
<evidence type="ECO:0000313" key="1">
    <source>
        <dbReference type="EMBL" id="KAI8000201.1"/>
    </source>
</evidence>
<organism evidence="1 2">
    <name type="scientific">Camellia lanceoleosa</name>
    <dbReference type="NCBI Taxonomy" id="1840588"/>
    <lineage>
        <taxon>Eukaryota</taxon>
        <taxon>Viridiplantae</taxon>
        <taxon>Streptophyta</taxon>
        <taxon>Embryophyta</taxon>
        <taxon>Tracheophyta</taxon>
        <taxon>Spermatophyta</taxon>
        <taxon>Magnoliopsida</taxon>
        <taxon>eudicotyledons</taxon>
        <taxon>Gunneridae</taxon>
        <taxon>Pentapetalae</taxon>
        <taxon>asterids</taxon>
        <taxon>Ericales</taxon>
        <taxon>Theaceae</taxon>
        <taxon>Camellia</taxon>
    </lineage>
</organism>
<proteinExistence type="predicted"/>